<sequence length="85" mass="9856">MIVLWVKLRTFYFSAKQHVSHFPNGCSTVLMQYQKTRIFDEIIDTCRPEVQPGYILMLNVIYASPQCPLIIKNAQLDYSEIPAFA</sequence>
<organism evidence="1 2">
    <name type="scientific">Panagrolaimus sp. ES5</name>
    <dbReference type="NCBI Taxonomy" id="591445"/>
    <lineage>
        <taxon>Eukaryota</taxon>
        <taxon>Metazoa</taxon>
        <taxon>Ecdysozoa</taxon>
        <taxon>Nematoda</taxon>
        <taxon>Chromadorea</taxon>
        <taxon>Rhabditida</taxon>
        <taxon>Tylenchina</taxon>
        <taxon>Panagrolaimomorpha</taxon>
        <taxon>Panagrolaimoidea</taxon>
        <taxon>Panagrolaimidae</taxon>
        <taxon>Panagrolaimus</taxon>
    </lineage>
</organism>
<dbReference type="WBParaSite" id="ES5_v2.g30145.t1">
    <property type="protein sequence ID" value="ES5_v2.g30145.t1"/>
    <property type="gene ID" value="ES5_v2.g30145"/>
</dbReference>
<protein>
    <submittedName>
        <fullName evidence="2">Uncharacterized protein</fullName>
    </submittedName>
</protein>
<reference evidence="2" key="1">
    <citation type="submission" date="2022-11" db="UniProtKB">
        <authorList>
            <consortium name="WormBaseParasite"/>
        </authorList>
    </citation>
    <scope>IDENTIFICATION</scope>
</reference>
<name>A0AC34GKR8_9BILA</name>
<evidence type="ECO:0000313" key="1">
    <source>
        <dbReference type="Proteomes" id="UP000887579"/>
    </source>
</evidence>
<accession>A0AC34GKR8</accession>
<dbReference type="Proteomes" id="UP000887579">
    <property type="component" value="Unplaced"/>
</dbReference>
<proteinExistence type="predicted"/>
<evidence type="ECO:0000313" key="2">
    <source>
        <dbReference type="WBParaSite" id="ES5_v2.g30145.t1"/>
    </source>
</evidence>